<feature type="region of interest" description="Disordered" evidence="4">
    <location>
        <begin position="1896"/>
        <end position="1935"/>
    </location>
</feature>
<evidence type="ECO:0000256" key="4">
    <source>
        <dbReference type="SAM" id="MobiDB-lite"/>
    </source>
</evidence>
<feature type="compositionally biased region" description="Low complexity" evidence="4">
    <location>
        <begin position="3005"/>
        <end position="3023"/>
    </location>
</feature>
<feature type="region of interest" description="Disordered" evidence="4">
    <location>
        <begin position="2565"/>
        <end position="2599"/>
    </location>
</feature>
<feature type="domain" description="EF-hand" evidence="5">
    <location>
        <begin position="3144"/>
        <end position="3179"/>
    </location>
</feature>
<feature type="region of interest" description="Disordered" evidence="4">
    <location>
        <begin position="1487"/>
        <end position="1599"/>
    </location>
</feature>
<dbReference type="InterPro" id="IPR018247">
    <property type="entry name" value="EF_Hand_1_Ca_BS"/>
</dbReference>
<feature type="compositionally biased region" description="Basic and acidic residues" evidence="4">
    <location>
        <begin position="1569"/>
        <end position="1585"/>
    </location>
</feature>
<dbReference type="EMBL" id="VLTO01000002">
    <property type="protein sequence ID" value="KAA0177898.1"/>
    <property type="molecule type" value="Genomic_DNA"/>
</dbReference>
<dbReference type="InterPro" id="IPR002048">
    <property type="entry name" value="EF_hand_dom"/>
</dbReference>
<feature type="compositionally biased region" description="Basic and acidic residues" evidence="4">
    <location>
        <begin position="2541"/>
        <end position="2553"/>
    </location>
</feature>
<feature type="repeat" description="WD" evidence="3">
    <location>
        <begin position="936"/>
        <end position="971"/>
    </location>
</feature>
<feature type="region of interest" description="Disordered" evidence="4">
    <location>
        <begin position="2617"/>
        <end position="2662"/>
    </location>
</feature>
<dbReference type="SMART" id="SM00320">
    <property type="entry name" value="WD40"/>
    <property type="match status" value="5"/>
</dbReference>
<dbReference type="Pfam" id="PF13202">
    <property type="entry name" value="EF-hand_5"/>
    <property type="match status" value="2"/>
</dbReference>
<feature type="compositionally biased region" description="Low complexity" evidence="4">
    <location>
        <begin position="1533"/>
        <end position="1549"/>
    </location>
</feature>
<dbReference type="SUPFAM" id="SSF47473">
    <property type="entry name" value="EF-hand"/>
    <property type="match status" value="2"/>
</dbReference>
<feature type="region of interest" description="Disordered" evidence="4">
    <location>
        <begin position="174"/>
        <end position="199"/>
    </location>
</feature>
<dbReference type="PANTHER" id="PTHR44324">
    <property type="entry name" value="WD40 REPEAT DOMAIN 95"/>
    <property type="match status" value="1"/>
</dbReference>
<feature type="compositionally biased region" description="Low complexity" evidence="4">
    <location>
        <begin position="1819"/>
        <end position="1833"/>
    </location>
</feature>
<name>A0A5A8EL86_CAFRO</name>
<feature type="compositionally biased region" description="Low complexity" evidence="4">
    <location>
        <begin position="1789"/>
        <end position="1808"/>
    </location>
</feature>
<feature type="region of interest" description="Disordered" evidence="4">
    <location>
        <begin position="1787"/>
        <end position="1842"/>
    </location>
</feature>
<feature type="region of interest" description="Disordered" evidence="4">
    <location>
        <begin position="2517"/>
        <end position="2553"/>
    </location>
</feature>
<dbReference type="PROSITE" id="PS50222">
    <property type="entry name" value="EF_HAND_2"/>
    <property type="match status" value="3"/>
</dbReference>
<feature type="compositionally biased region" description="Acidic residues" evidence="4">
    <location>
        <begin position="2124"/>
        <end position="2156"/>
    </location>
</feature>
<feature type="region of interest" description="Disordered" evidence="4">
    <location>
        <begin position="2813"/>
        <end position="2843"/>
    </location>
</feature>
<dbReference type="Pfam" id="PF00400">
    <property type="entry name" value="WD40"/>
    <property type="match status" value="1"/>
</dbReference>
<dbReference type="Gene3D" id="2.130.10.10">
    <property type="entry name" value="YVTN repeat-like/Quinoprotein amine dehydrogenase"/>
    <property type="match status" value="2"/>
</dbReference>
<feature type="region of interest" description="Disordered" evidence="4">
    <location>
        <begin position="1198"/>
        <end position="1223"/>
    </location>
</feature>
<dbReference type="GO" id="GO:0005509">
    <property type="term" value="F:calcium ion binding"/>
    <property type="evidence" value="ECO:0007669"/>
    <property type="project" value="InterPro"/>
</dbReference>
<organism evidence="6 7">
    <name type="scientific">Cafeteria roenbergensis</name>
    <name type="common">Marine flagellate</name>
    <dbReference type="NCBI Taxonomy" id="33653"/>
    <lineage>
        <taxon>Eukaryota</taxon>
        <taxon>Sar</taxon>
        <taxon>Stramenopiles</taxon>
        <taxon>Bigyra</taxon>
        <taxon>Opalozoa</taxon>
        <taxon>Bicosoecida</taxon>
        <taxon>Cafeteriaceae</taxon>
        <taxon>Cafeteria</taxon>
    </lineage>
</organism>
<feature type="compositionally biased region" description="Low complexity" evidence="4">
    <location>
        <begin position="1046"/>
        <end position="1079"/>
    </location>
</feature>
<feature type="region of interest" description="Disordered" evidence="4">
    <location>
        <begin position="672"/>
        <end position="721"/>
    </location>
</feature>
<dbReference type="CDD" id="cd00051">
    <property type="entry name" value="EFh"/>
    <property type="match status" value="1"/>
</dbReference>
<evidence type="ECO:0000256" key="3">
    <source>
        <dbReference type="PROSITE-ProRule" id="PRU00221"/>
    </source>
</evidence>
<feature type="region of interest" description="Disordered" evidence="4">
    <location>
        <begin position="2076"/>
        <end position="2095"/>
    </location>
</feature>
<dbReference type="SUPFAM" id="SSF50978">
    <property type="entry name" value="WD40 repeat-like"/>
    <property type="match status" value="1"/>
</dbReference>
<proteinExistence type="predicted"/>
<dbReference type="InterPro" id="IPR051242">
    <property type="entry name" value="WD-EF-hand_domain"/>
</dbReference>
<keyword evidence="1" id="KW-0677">Repeat</keyword>
<feature type="region of interest" description="Disordered" evidence="4">
    <location>
        <begin position="2307"/>
        <end position="2335"/>
    </location>
</feature>
<feature type="region of interest" description="Disordered" evidence="4">
    <location>
        <begin position="2705"/>
        <end position="2788"/>
    </location>
</feature>
<feature type="region of interest" description="Disordered" evidence="4">
    <location>
        <begin position="2357"/>
        <end position="2379"/>
    </location>
</feature>
<protein>
    <recommendedName>
        <fullName evidence="5">EF-hand domain-containing protein</fullName>
    </recommendedName>
</protein>
<evidence type="ECO:0000256" key="1">
    <source>
        <dbReference type="ARBA" id="ARBA00022737"/>
    </source>
</evidence>
<gene>
    <name evidence="6" type="ORF">FNF27_00446</name>
</gene>
<feature type="compositionally biased region" description="Low complexity" evidence="4">
    <location>
        <begin position="2969"/>
        <end position="2990"/>
    </location>
</feature>
<accession>A0A5A8EL86</accession>
<feature type="compositionally biased region" description="Polar residues" evidence="4">
    <location>
        <begin position="2814"/>
        <end position="2843"/>
    </location>
</feature>
<dbReference type="Proteomes" id="UP000322899">
    <property type="component" value="Unassembled WGS sequence"/>
</dbReference>
<sequence>MALEIIRLIDGAKSLNRLVRVWNAEEQADEEGLSLTEFLRVMLRVLPSTSKAREDKMRLVESLVEMFKSVDVNGDRSMEWAEFSSFIAEVGLAASLPSSAAPARCSYREREAFVDMTSNRPLFRIEAVEWPPVAPPAAEAVRATLSGGRAPRPQRPIEFWTLEEDTSVIRVWEAGKRQTVDDPTGGTKPPGKSADGEHDDASADVAVILGQAPAAAPRKGADDRSALKPQSAAQAAALRGVTSMAPMRLKYEINITAHLPAVVDDGDGPSWGSGAAAPDAAAGAGARSSRPASKAVDDPLVPKPSALNWAMAWEHSMLAIGQSDCRISMWRVPAAGPPPPLPGIRPGASQESANSSAAHRPVFSRPPPVAGGFTQLDSIVTRGPPSALAYCRDLLYASDTVSKGSIVAYHIPTLQLLHRWRPHSDSIPCLLALSPQELGFVRGAGAGDEVLGGASSATTARSGAGTARARAGAASGAGMETAALGSGGILVSASLDGRVTCMQLAPDIATVVHEYRRRKRAEKAMARARLEGAGGKPPTAAELEALEADDEPALFGRGANGVVDEDEAARLKARTGSASLAELLARSKRIGQSELDAASGQLTVPEVASGGQTIHSLKPHWRGVRHLCFVASEGLLVTAGFDQDAKAYELPAGRLKLVLRGHRQPVVQARELWQGRNGMGLGGAGPHAAPRPAPPSQRQQAGPEAGDSPEKPRPGREGSGGLVFARCVTMDQGSSFRVWDMRPNPTGLAQCILQFSTGSVLPSAFGAYQANCFAASRWSGDIVTGGTQLHHLMPVAHSNEASSPALVVYNPLAHCFYVMGGARAVSAGSVRVFSAATGQLKTVFPDMSPSPVTSATLDDRLRKLIVGTQDGQVSVHNAATGAFMKAADKPHPRGCEVTSLRYVMGTKLLLSASWDRTVRLFDEDPPHACVGMRSVARAHDTDVSAADASSNLVLMASADTRGFVKVWDLESLKLDGACIGMGGEVRGLTFVEPYPLLLAFDQEGRVVLWGMRGTAKGALYQPVVALVNRARQDGEEVRRGSGQGQAGEAAEGGAEASGESGAGPAAETAAAAAEGSSPAHLQDRPAVAVTSFALSFWPWDIDRTHDHGRAFSPLDTSGDDATVRQGLGLPPAGAGADAGALSSAEMLDPAAYHRDPHSGKVEADRGHAGARRTLVFGDEKGWVTVADLSKALRRAGVKPFIRGGDGDGDGSGGPADDDGSKDGLFKARINMARRMSADVTASGLRVDKGVDGHAAGTAAAARRLSVSMNPDGPGNDAAGGGNLNGVSSGPMSAEARLASKSVAGGEQGRSPRRRRRRDSVSGEAAAAAGRQRRRSLLTAAHSNTLKAISSAAHGDSLASPELMALDMEAAELAGSGGRADALRRRAQVVAAGLIQNTKKVGKPDHVISTAADGRTGEAGKVTVFMPSTAKQDVAGMVAVRGGSRVVREVPLGTPGVTLLLGGSPAKAATVEAPVSVAPGSGLVGWGKGGGATAGSPAGKKPHNEALGRRRKRRGSVLASGIDEGWAPPQSGKAGAAARAAEPSSAERAGQSSPSVRSRQGGGGAGSEPSRARRGDTRPGEGGKEEAEAEGDEEGQEGRESRVFGGLARGSVVVPLINTAVEEAVSQAEDRVKRGIAADVEKERVVAIKDPPSIVTSGADGSVKVWTMAGTLLGVLIASRRELALQRLGLVRPPAWLFRWDAEREQRIRRKEAERAVRMMLAEEKDRRSVKRACRRTADAAVTDAITLATYLGGGAAGLKAGTVSSAGGAPRSRLTTSPSYAALAVPAEGSPAADRAGGSSSRSAASDSGRSRGSESSRSRAGAPGRGTRSTAGGDDGDDEAEGAFQSLEDLEREAIAAAITDARLRQEAADREVADGEGGGGKPKTLVARRSLRAWREGKGGGSARSVGSASSRSSAGGSDAGGEGDDSPSNDHGVANAVQRLERKESAWAAHLLSASDADRVLRARSALAAARAGDVAGVGAACGLLAVPGSEQHATLETADGVVVGTARLPAGVSAAETGGVPLGSFDAVITTVGLRRKGDGAMGGKAPGPRLRLARASRAAALEVLRGLLQEDAKTEGRSGKPIWKGDGAMLPLPPSMRRSILLSDRASLLAADVRRLEKEEADDDDDDDDDDDGDDDDEHIGLLPDEDEEVAEGVTGAEREEEKVGGAGPLLGGAASLARSTSEPDALDSSIGDRSGSRLGLEGADRSRRSSVGSALSGIDVTALDAESRTSLPGVAHRASPARESAVGDPASTAKASARRARVAAKLQAAARLALLASRSAGGARAGALAGALKVGKASPQWGAAPATPLRSAAGSASPGGGVGSAGSAVSPAESTTLAEALAGAVVGQRRAQSLRRGNVARDPTDGKALVRVPRQTRRLEAVLGRLMEGGGREKYEAESGAVETDEAAGAEAAALLEAAERGEESDDAAADPRKAGSDSEDDGFDASQLFSSAANQEESQAAEAGMRDLLDVMGAGRRAAELLQEQLAKTKRQALEESYTQLKAVKAKIRGGGAGGRSVGSKRLVQAATQTRQKRQLEEGRRRAEQAEKARMAAHAATLGWLPGSKAGSPWGGGSFGKAGGQSPSPPGKAAAAPVDVADRWLRLPVLPGEEVEAPPGEAASEGKEGPAGAPLALKRVDGQGSSGGKGAGRPSASSLTQELAKARSVAELSAPSSFLLERVGETALLQRELRLRRRVAAAVERDHGSSFAGGISPAGEDGRLTSADGTGGRRRGGGPSRGNRRLGSTSAKRSAATLAAPGARAQPRGLASRAARGGSMPSLPAASPVRLLPHLSATAGSMASGVVRAGSVTSNDSSPRTGLGRSTASQLQRSPSLVLSKGQVSTAGTLANMSMHGMAGAADLAATDIPHERRMRFIRAVVAAVERTDSEDAAVAAARQSLGALTAAEQAFLHRVARRMRALGVVAAARGLAKDVGDPSSPPRWDTGLASAGRAAAAESPYSRAASPARAATAPEAAGFAPDGAAASPEGGARAEVLSPIRAGAGRAAPASPDSPDGQPRGPPAPGLGGAARAFASSVHTLMHATTLMRSGVVPPMEMVLGGNGSPGASPEALQLRKEAEARVSERYGIGKRISAAEARRLLASRVSSRIDTSPVAASRMSPRRKGDKAPTVFHGSILAKDVDAAADLFLSFDTDGSGEVDAKEFLDSGLWNGQGDGGGRGALSGSVFNSLDSDGSGTISIKEYLRAVFASKLKSAEQLADVVEYASERGRRKAMRMQRELQAALDAKAKLEGEASDDSDDGNVSVSEAAPHLQSLWHRVAGRNDSTPYSSVVAVLTGAGGGGSSADATGSKASAWAAAGVAVRRKKQEAALNDAAVAAGVDQTGSVTFPQFCKLLAATSGIAP</sequence>
<feature type="region of interest" description="Disordered" evidence="4">
    <location>
        <begin position="2936"/>
        <end position="2955"/>
    </location>
</feature>
<reference evidence="6 7" key="1">
    <citation type="submission" date="2019-07" db="EMBL/GenBank/DDBJ databases">
        <title>Genomes of Cafeteria roenbergensis.</title>
        <authorList>
            <person name="Fischer M.G."/>
            <person name="Hackl T."/>
            <person name="Roman M."/>
        </authorList>
    </citation>
    <scope>NUCLEOTIDE SEQUENCE [LARGE SCALE GENOMIC DNA]</scope>
    <source>
        <strain evidence="6 7">E4-10P</strain>
    </source>
</reference>
<feature type="domain" description="EF-hand" evidence="5">
    <location>
        <begin position="58"/>
        <end position="93"/>
    </location>
</feature>
<feature type="region of interest" description="Disordered" evidence="4">
    <location>
        <begin position="2121"/>
        <end position="2264"/>
    </location>
</feature>
<evidence type="ECO:0000259" key="5">
    <source>
        <dbReference type="PROSITE" id="PS50222"/>
    </source>
</evidence>
<evidence type="ECO:0000313" key="7">
    <source>
        <dbReference type="Proteomes" id="UP000322899"/>
    </source>
</evidence>
<feature type="domain" description="EF-hand" evidence="5">
    <location>
        <begin position="3191"/>
        <end position="3218"/>
    </location>
</feature>
<dbReference type="PANTHER" id="PTHR44324:SF4">
    <property type="entry name" value="WD40 REPEAT DOMAIN 95"/>
    <property type="match status" value="1"/>
</dbReference>
<dbReference type="InterPro" id="IPR011992">
    <property type="entry name" value="EF-hand-dom_pair"/>
</dbReference>
<dbReference type="Gene3D" id="1.10.238.10">
    <property type="entry name" value="EF-hand"/>
    <property type="match status" value="2"/>
</dbReference>
<feature type="region of interest" description="Disordered" evidence="4">
    <location>
        <begin position="1034"/>
        <end position="1082"/>
    </location>
</feature>
<feature type="region of interest" description="Disordered" evidence="4">
    <location>
        <begin position="270"/>
        <end position="300"/>
    </location>
</feature>
<feature type="region of interest" description="Disordered" evidence="4">
    <location>
        <begin position="1266"/>
        <end position="1333"/>
    </location>
</feature>
<comment type="caution">
    <text evidence="6">The sequence shown here is derived from an EMBL/GenBank/DDBJ whole genome shotgun (WGS) entry which is preliminary data.</text>
</comment>
<feature type="region of interest" description="Disordered" evidence="4">
    <location>
        <begin position="2969"/>
        <end position="3034"/>
    </location>
</feature>
<dbReference type="PROSITE" id="PS50082">
    <property type="entry name" value="WD_REPEATS_2"/>
    <property type="match status" value="1"/>
</dbReference>
<feature type="compositionally biased region" description="Basic and acidic residues" evidence="4">
    <location>
        <begin position="1809"/>
        <end position="1818"/>
    </location>
</feature>
<evidence type="ECO:0000313" key="6">
    <source>
        <dbReference type="EMBL" id="KAA0177898.1"/>
    </source>
</evidence>
<dbReference type="PROSITE" id="PS00018">
    <property type="entry name" value="EF_HAND_1"/>
    <property type="match status" value="3"/>
</dbReference>
<dbReference type="InterPro" id="IPR015943">
    <property type="entry name" value="WD40/YVTN_repeat-like_dom_sf"/>
</dbReference>
<dbReference type="InterPro" id="IPR036322">
    <property type="entry name" value="WD40_repeat_dom_sf"/>
</dbReference>
<feature type="compositionally biased region" description="Gly residues" evidence="4">
    <location>
        <begin position="2576"/>
        <end position="2586"/>
    </location>
</feature>
<dbReference type="SMART" id="SM00054">
    <property type="entry name" value="EFh"/>
    <property type="match status" value="4"/>
</dbReference>
<keyword evidence="3" id="KW-0853">WD repeat</keyword>
<dbReference type="OrthoDB" id="186625at2759"/>
<dbReference type="InterPro" id="IPR001680">
    <property type="entry name" value="WD40_rpt"/>
</dbReference>
<feature type="region of interest" description="Disordered" evidence="4">
    <location>
        <begin position="2424"/>
        <end position="2451"/>
    </location>
</feature>
<feature type="compositionally biased region" description="Low complexity" evidence="4">
    <location>
        <begin position="270"/>
        <end position="293"/>
    </location>
</feature>
<keyword evidence="2" id="KW-0106">Calcium</keyword>
<feature type="compositionally biased region" description="Low complexity" evidence="4">
    <location>
        <begin position="1905"/>
        <end position="1919"/>
    </location>
</feature>
<evidence type="ECO:0000256" key="2">
    <source>
        <dbReference type="ARBA" id="ARBA00022837"/>
    </source>
</evidence>